<dbReference type="EMBL" id="JANRHA010000001">
    <property type="protein sequence ID" value="MDG3013535.1"/>
    <property type="molecule type" value="Genomic_DNA"/>
</dbReference>
<name>A0A9X4RC74_9ACTN</name>
<protein>
    <submittedName>
        <fullName evidence="2">Uncharacterized protein</fullName>
    </submittedName>
</protein>
<keyword evidence="1" id="KW-0732">Signal</keyword>
<gene>
    <name evidence="2" type="ORF">NVS88_03065</name>
</gene>
<keyword evidence="3" id="KW-1185">Reference proteome</keyword>
<comment type="caution">
    <text evidence="2">The sequence shown here is derived from an EMBL/GenBank/DDBJ whole genome shotgun (WGS) entry which is preliminary data.</text>
</comment>
<dbReference type="Proteomes" id="UP001152755">
    <property type="component" value="Unassembled WGS sequence"/>
</dbReference>
<feature type="signal peptide" evidence="1">
    <location>
        <begin position="1"/>
        <end position="18"/>
    </location>
</feature>
<evidence type="ECO:0000313" key="2">
    <source>
        <dbReference type="EMBL" id="MDG3013535.1"/>
    </source>
</evidence>
<organism evidence="2 3">
    <name type="scientific">Speluncibacter jeojiensis</name>
    <dbReference type="NCBI Taxonomy" id="2710754"/>
    <lineage>
        <taxon>Bacteria</taxon>
        <taxon>Bacillati</taxon>
        <taxon>Actinomycetota</taxon>
        <taxon>Actinomycetes</taxon>
        <taxon>Mycobacteriales</taxon>
        <taxon>Speluncibacteraceae</taxon>
        <taxon>Speluncibacter</taxon>
    </lineage>
</organism>
<accession>A0A9X4RC74</accession>
<feature type="chain" id="PRO_5040769299" evidence="1">
    <location>
        <begin position="19"/>
        <end position="133"/>
    </location>
</feature>
<evidence type="ECO:0000313" key="3">
    <source>
        <dbReference type="Proteomes" id="UP001152755"/>
    </source>
</evidence>
<evidence type="ECO:0000256" key="1">
    <source>
        <dbReference type="SAM" id="SignalP"/>
    </source>
</evidence>
<reference evidence="2" key="1">
    <citation type="submission" date="2022-08" db="EMBL/GenBank/DDBJ databases">
        <title>Genome analysis of Corynebacteriales strain.</title>
        <authorList>
            <person name="Lee S.D."/>
        </authorList>
    </citation>
    <scope>NUCLEOTIDE SEQUENCE</scope>
    <source>
        <strain evidence="2">D3-21</strain>
    </source>
</reference>
<dbReference type="AlphaFoldDB" id="A0A9X4RC74"/>
<sequence>MFVARLATFYTSGAYALAAQTTCNSQTKLPLTPTRPGWPIAADGKTIQLPVGSYTFAWTFVPSQGGWQSDWALGVYTNKATTVSNGAGNSNTWKFTQTITVPAGTGAQLVATSGNSDYSTENAGDISVVVTKN</sequence>
<dbReference type="RefSeq" id="WP_332519128.1">
    <property type="nucleotide sequence ID" value="NZ_JANRHA010000001.1"/>
</dbReference>
<proteinExistence type="predicted"/>